<protein>
    <submittedName>
        <fullName evidence="1">Uncharacterized protein</fullName>
    </submittedName>
</protein>
<sequence length="85" mass="9834">MHHGTTNELDILSNTMIWKRKDIGLSILRRFVAGIADIILTSLIKLLGLHWRLFVIENACILTVKYLNEKAVTQPQHHLLLRNHI</sequence>
<accession>A0A0D5ZC72</accession>
<dbReference type="HOGENOM" id="CLU_2509593_0_0_9"/>
<dbReference type="PATRIC" id="fig|886882.15.peg.2622"/>
<organism evidence="1 2">
    <name type="scientific">Paenibacillus polymyxa (strain SC2)</name>
    <name type="common">Bacillus polymyxa</name>
    <dbReference type="NCBI Taxonomy" id="886882"/>
    <lineage>
        <taxon>Bacteria</taxon>
        <taxon>Bacillati</taxon>
        <taxon>Bacillota</taxon>
        <taxon>Bacilli</taxon>
        <taxon>Bacillales</taxon>
        <taxon>Paenibacillaceae</taxon>
        <taxon>Paenibacillus</taxon>
    </lineage>
</organism>
<evidence type="ECO:0000313" key="1">
    <source>
        <dbReference type="EMBL" id="AKA44243.1"/>
    </source>
</evidence>
<dbReference type="AlphaFoldDB" id="A0A0D5ZC72"/>
<gene>
    <name evidence="1" type="ORF">PPSC2_12360</name>
</gene>
<reference evidence="1 2" key="1">
    <citation type="journal article" date="2011" name="J. Bacteriol.">
        <title>Complete genome sequence of Paenibacillus polymyxa SC2, a strain of plant growth-promoting Rhizobacterium with broad-spectrum antimicrobial activity.</title>
        <authorList>
            <person name="Ma M."/>
            <person name="Wang C."/>
            <person name="Ding Y."/>
            <person name="Li L."/>
            <person name="Shen D."/>
            <person name="Jiang X."/>
            <person name="Guan D."/>
            <person name="Cao F."/>
            <person name="Chen H."/>
            <person name="Feng R."/>
            <person name="Wang X."/>
            <person name="Ge Y."/>
            <person name="Yao L."/>
            <person name="Bing X."/>
            <person name="Yang X."/>
            <person name="Li J."/>
            <person name="Du B."/>
        </authorList>
    </citation>
    <scope>NUCLEOTIDE SEQUENCE [LARGE SCALE GENOMIC DNA]</scope>
    <source>
        <strain evidence="1 2">SC2</strain>
    </source>
</reference>
<dbReference type="EMBL" id="CP002213">
    <property type="protein sequence ID" value="AKA44243.1"/>
    <property type="molecule type" value="Genomic_DNA"/>
</dbReference>
<evidence type="ECO:0000313" key="2">
    <source>
        <dbReference type="Proteomes" id="UP000006868"/>
    </source>
</evidence>
<dbReference type="KEGG" id="ppm:PPSC2_12360"/>
<proteinExistence type="predicted"/>
<name>A0A0D5ZC72_PAEPS</name>
<dbReference type="Proteomes" id="UP000006868">
    <property type="component" value="Chromosome"/>
</dbReference>